<proteinExistence type="predicted"/>
<name>A0A096A3X6_9CORY</name>
<organism evidence="1 2">
    <name type="scientific">Corynebacterium freneyi DNF00450</name>
    <dbReference type="NCBI Taxonomy" id="1287475"/>
    <lineage>
        <taxon>Bacteria</taxon>
        <taxon>Bacillati</taxon>
        <taxon>Actinomycetota</taxon>
        <taxon>Actinomycetes</taxon>
        <taxon>Mycobacteriales</taxon>
        <taxon>Corynebacteriaceae</taxon>
        <taxon>Corynebacterium</taxon>
    </lineage>
</organism>
<evidence type="ECO:0000313" key="1">
    <source>
        <dbReference type="EMBL" id="KGF15579.1"/>
    </source>
</evidence>
<evidence type="ECO:0000313" key="2">
    <source>
        <dbReference type="Proteomes" id="UP000029548"/>
    </source>
</evidence>
<protein>
    <submittedName>
        <fullName evidence="1">Uncharacterized protein</fullName>
    </submittedName>
</protein>
<dbReference type="RefSeq" id="WP_035123150.1">
    <property type="nucleotide sequence ID" value="NZ_JRNE01000074.1"/>
</dbReference>
<comment type="caution">
    <text evidence="1">The sequence shown here is derived from an EMBL/GenBank/DDBJ whole genome shotgun (WGS) entry which is preliminary data.</text>
</comment>
<dbReference type="EMBL" id="JRNE01000074">
    <property type="protein sequence ID" value="KGF15579.1"/>
    <property type="molecule type" value="Genomic_DNA"/>
</dbReference>
<dbReference type="Proteomes" id="UP000029548">
    <property type="component" value="Unassembled WGS sequence"/>
</dbReference>
<reference evidence="1 2" key="1">
    <citation type="submission" date="2014-07" db="EMBL/GenBank/DDBJ databases">
        <authorList>
            <person name="McCorrison J."/>
            <person name="Sanka R."/>
            <person name="Torralba M."/>
            <person name="Gillis M."/>
            <person name="Haft D.H."/>
            <person name="Methe B."/>
            <person name="Sutton G."/>
            <person name="Nelson K.E."/>
        </authorList>
    </citation>
    <scope>NUCLEOTIDE SEQUENCE [LARGE SCALE GENOMIC DNA]</scope>
    <source>
        <strain evidence="1 2">DNF00450</strain>
    </source>
</reference>
<sequence>MTTSHAPSPLRDSVASFTAVLELSHPRLWIRYSPHRVTPTEAPLLVDGRRFDRIIDLADDAVGGLSEMCREHASGIDNGLAQKLDDEFADAAFVLESGRKLDEQLRLAGFEPLGDWRKAPYELVSFPGESPDDGGSVTYPIFESTVYLPWSTFRSRAFDMVGLRHVLAAGFHVDGPEQPEVVLKAAETGYIDDGDAEWLWMKSFDDYLEQVRRYWAQAGSSAPVDAEGEPLLATLAETFSDVDDAASRRMHEMLAELATHGIAVTGIVNAEEALGITGWARSADAGNVWDLADCDGVDHAEVLCSEALIDGYWDEDVLRPDWVPTAARAIELRAAELAQFGVAPVWARRDAHRLRILAENRGNPVDTLSRVIETTLEQIRKPRRRRRPALR</sequence>
<gene>
    <name evidence="1" type="ORF">HMPREF1650_10745</name>
</gene>
<dbReference type="AlphaFoldDB" id="A0A096A3X6"/>
<accession>A0A096A3X6</accession>